<dbReference type="Pfam" id="PF07310">
    <property type="entry name" value="PAS_5"/>
    <property type="match status" value="1"/>
</dbReference>
<evidence type="ECO:0000313" key="1">
    <source>
        <dbReference type="EMBL" id="XDO98604.1"/>
    </source>
</evidence>
<name>A0AB39KY45_9CAUL</name>
<proteinExistence type="predicted"/>
<reference evidence="1" key="1">
    <citation type="submission" date="2024-06" db="EMBL/GenBank/DDBJ databases">
        <title>Caulobacter inopinatus, sp. nov.</title>
        <authorList>
            <person name="Donachie S.P."/>
        </authorList>
    </citation>
    <scope>NUCLEOTIDE SEQUENCE</scope>
    <source>
        <strain evidence="1">73W</strain>
    </source>
</reference>
<dbReference type="InterPro" id="IPR009922">
    <property type="entry name" value="DUF1457"/>
</dbReference>
<dbReference type="AlphaFoldDB" id="A0AB39KY45"/>
<dbReference type="EMBL" id="CP158375">
    <property type="protein sequence ID" value="XDO98604.1"/>
    <property type="molecule type" value="Genomic_DNA"/>
</dbReference>
<protein>
    <submittedName>
        <fullName evidence="1">PAS domain-containing protein</fullName>
    </submittedName>
</protein>
<gene>
    <name evidence="1" type="ORF">ABOZ73_03940</name>
</gene>
<sequence length="174" mass="18849">MEMVAQLGAPAAAARAHQEMFAYWASLRRGSRLPSRADIDPSSMKRLLPTVSLIDVVSDGRGGTGRDYALRLAGTGLYTVYGREITGRTLGEVYSTPAADYWRHELDRVVDEAKPGVGVHNLAWRGAAHLSILWLRLPLSSDGRKVDMILGYDAVVGMQPELLSQSGIRAADAA</sequence>
<organism evidence="1">
    <name type="scientific">Caulobacter sp. 73W</name>
    <dbReference type="NCBI Taxonomy" id="3161137"/>
    <lineage>
        <taxon>Bacteria</taxon>
        <taxon>Pseudomonadati</taxon>
        <taxon>Pseudomonadota</taxon>
        <taxon>Alphaproteobacteria</taxon>
        <taxon>Caulobacterales</taxon>
        <taxon>Caulobacteraceae</taxon>
        <taxon>Caulobacter</taxon>
    </lineage>
</organism>
<dbReference type="RefSeq" id="WP_369062479.1">
    <property type="nucleotide sequence ID" value="NZ_CP158375.1"/>
</dbReference>
<accession>A0AB39KY45</accession>